<organism evidence="12 13">
    <name type="scientific">Deinococcus piscis</name>
    <dbReference type="NCBI Taxonomy" id="394230"/>
    <lineage>
        <taxon>Bacteria</taxon>
        <taxon>Thermotogati</taxon>
        <taxon>Deinococcota</taxon>
        <taxon>Deinococci</taxon>
        <taxon>Deinococcales</taxon>
        <taxon>Deinococcaceae</taxon>
        <taxon>Deinococcus</taxon>
    </lineage>
</organism>
<protein>
    <recommendedName>
        <fullName evidence="9">Multidrug-efflux transporter</fullName>
    </recommendedName>
</protein>
<evidence type="ECO:0000256" key="5">
    <source>
        <dbReference type="ARBA" id="ARBA00022692"/>
    </source>
</evidence>
<dbReference type="Proteomes" id="UP000632154">
    <property type="component" value="Unassembled WGS sequence"/>
</dbReference>
<evidence type="ECO:0000256" key="11">
    <source>
        <dbReference type="SAM" id="Phobius"/>
    </source>
</evidence>
<reference evidence="13" key="1">
    <citation type="journal article" date="2019" name="Int. J. Syst. Evol. Microbiol.">
        <title>The Global Catalogue of Microorganisms (GCM) 10K type strain sequencing project: providing services to taxonomists for standard genome sequencing and annotation.</title>
        <authorList>
            <consortium name="The Broad Institute Genomics Platform"/>
            <consortium name="The Broad Institute Genome Sequencing Center for Infectious Disease"/>
            <person name="Wu L."/>
            <person name="Ma J."/>
        </authorList>
    </citation>
    <scope>NUCLEOTIDE SEQUENCE [LARGE SCALE GENOMIC DNA]</scope>
    <source>
        <strain evidence="13">CGMCC 1.18439</strain>
    </source>
</reference>
<keyword evidence="4" id="KW-1003">Cell membrane</keyword>
<gene>
    <name evidence="12" type="primary">norM</name>
    <name evidence="12" type="ORF">GCM10017783_17310</name>
</gene>
<dbReference type="RefSeq" id="WP_189643296.1">
    <property type="nucleotide sequence ID" value="NZ_BNAL01000021.1"/>
</dbReference>
<evidence type="ECO:0000313" key="13">
    <source>
        <dbReference type="Proteomes" id="UP000632154"/>
    </source>
</evidence>
<evidence type="ECO:0000256" key="9">
    <source>
        <dbReference type="ARBA" id="ARBA00031636"/>
    </source>
</evidence>
<dbReference type="InterPro" id="IPR050222">
    <property type="entry name" value="MATE_MdtK"/>
</dbReference>
<feature type="transmembrane region" description="Helical" evidence="11">
    <location>
        <begin position="178"/>
        <end position="201"/>
    </location>
</feature>
<feature type="transmembrane region" description="Helical" evidence="11">
    <location>
        <begin position="434"/>
        <end position="455"/>
    </location>
</feature>
<name>A0ABQ3KD07_9DEIO</name>
<dbReference type="Pfam" id="PF01554">
    <property type="entry name" value="MatE"/>
    <property type="match status" value="2"/>
</dbReference>
<sequence length="472" mass="49105">MSLPEDHSAIPSADPATPQPSDDTGTELRALVRLAGPVVLSQFAANALTLVSTAVIGRLGQGELAAAAYGSAIYYLFFVALSGVMLAVAPRAAAAYGAGDRQGVTRALHAGFRLALLLAGVMLPFTYLLSTQLWRFAPPELDTALVASYLRIYALGMPAVLLFTALRGAMEATGQPAVVTRVAALGVLTVALVSPALAFGWGPLLSLGLAGAATASALAAWVMFLTLLPQVLRRTEPLASSTAMGPEVRSLFTLGWPIGLTLGAEAAMFSVVSLLMGNFGNQALAAHNVAFQIITALFMIPLGLATATSIRVALAAGAGRPRLARRAGLLGIGLAAGVMLLFALLETLMPKQFIGIFVNTGDPANAALMATTVSLLSIAALFQVVDGVQVSANASLRGLQDTRVPLLLSLTSFWVLGMPVGYVLAFVLEMGPRGLWYGLLVGLLAAAILQLTRFLRLTARMKRRKDAGELST</sequence>
<dbReference type="CDD" id="cd13131">
    <property type="entry name" value="MATE_NorM_like"/>
    <property type="match status" value="1"/>
</dbReference>
<feature type="transmembrane region" description="Helical" evidence="11">
    <location>
        <begin position="149"/>
        <end position="166"/>
    </location>
</feature>
<keyword evidence="6 11" id="KW-1133">Transmembrane helix</keyword>
<feature type="transmembrane region" description="Helical" evidence="11">
    <location>
        <begin position="72"/>
        <end position="89"/>
    </location>
</feature>
<dbReference type="PANTHER" id="PTHR43298:SF2">
    <property type="entry name" value="FMN_FAD EXPORTER YEEO-RELATED"/>
    <property type="match status" value="1"/>
</dbReference>
<feature type="transmembrane region" description="Helical" evidence="11">
    <location>
        <begin position="207"/>
        <end position="232"/>
    </location>
</feature>
<keyword evidence="13" id="KW-1185">Reference proteome</keyword>
<feature type="transmembrane region" description="Helical" evidence="11">
    <location>
        <begin position="365"/>
        <end position="385"/>
    </location>
</feature>
<evidence type="ECO:0000256" key="6">
    <source>
        <dbReference type="ARBA" id="ARBA00022989"/>
    </source>
</evidence>
<evidence type="ECO:0000313" key="12">
    <source>
        <dbReference type="EMBL" id="GHG05296.1"/>
    </source>
</evidence>
<feature type="transmembrane region" description="Helical" evidence="11">
    <location>
        <begin position="253"/>
        <end position="277"/>
    </location>
</feature>
<feature type="region of interest" description="Disordered" evidence="10">
    <location>
        <begin position="1"/>
        <end position="24"/>
    </location>
</feature>
<comment type="caution">
    <text evidence="12">The sequence shown here is derived from an EMBL/GenBank/DDBJ whole genome shotgun (WGS) entry which is preliminary data.</text>
</comment>
<keyword evidence="7" id="KW-0406">Ion transport</keyword>
<keyword evidence="3" id="KW-0050">Antiport</keyword>
<dbReference type="PANTHER" id="PTHR43298">
    <property type="entry name" value="MULTIDRUG RESISTANCE PROTEIN NORM-RELATED"/>
    <property type="match status" value="1"/>
</dbReference>
<feature type="transmembrane region" description="Helical" evidence="11">
    <location>
        <begin position="289"/>
        <end position="314"/>
    </location>
</feature>
<comment type="subcellular location">
    <subcellularLocation>
        <location evidence="1">Cell membrane</location>
        <topology evidence="1">Multi-pass membrane protein</topology>
    </subcellularLocation>
</comment>
<keyword evidence="2" id="KW-0813">Transport</keyword>
<evidence type="ECO:0000256" key="2">
    <source>
        <dbReference type="ARBA" id="ARBA00022448"/>
    </source>
</evidence>
<feature type="transmembrane region" description="Helical" evidence="11">
    <location>
        <begin position="406"/>
        <end position="428"/>
    </location>
</feature>
<evidence type="ECO:0000256" key="8">
    <source>
        <dbReference type="ARBA" id="ARBA00023136"/>
    </source>
</evidence>
<feature type="transmembrane region" description="Helical" evidence="11">
    <location>
        <begin position="110"/>
        <end position="129"/>
    </location>
</feature>
<keyword evidence="5 11" id="KW-0812">Transmembrane</keyword>
<feature type="transmembrane region" description="Helical" evidence="11">
    <location>
        <begin position="38"/>
        <end position="60"/>
    </location>
</feature>
<evidence type="ECO:0000256" key="7">
    <source>
        <dbReference type="ARBA" id="ARBA00023065"/>
    </source>
</evidence>
<evidence type="ECO:0000256" key="10">
    <source>
        <dbReference type="SAM" id="MobiDB-lite"/>
    </source>
</evidence>
<keyword evidence="8 11" id="KW-0472">Membrane</keyword>
<evidence type="ECO:0000256" key="3">
    <source>
        <dbReference type="ARBA" id="ARBA00022449"/>
    </source>
</evidence>
<dbReference type="InterPro" id="IPR002528">
    <property type="entry name" value="MATE_fam"/>
</dbReference>
<dbReference type="PIRSF" id="PIRSF006603">
    <property type="entry name" value="DinF"/>
    <property type="match status" value="1"/>
</dbReference>
<evidence type="ECO:0000256" key="1">
    <source>
        <dbReference type="ARBA" id="ARBA00004651"/>
    </source>
</evidence>
<dbReference type="InterPro" id="IPR048279">
    <property type="entry name" value="MdtK-like"/>
</dbReference>
<feature type="transmembrane region" description="Helical" evidence="11">
    <location>
        <begin position="326"/>
        <end position="345"/>
    </location>
</feature>
<dbReference type="EMBL" id="BNAL01000021">
    <property type="protein sequence ID" value="GHG05296.1"/>
    <property type="molecule type" value="Genomic_DNA"/>
</dbReference>
<proteinExistence type="predicted"/>
<dbReference type="NCBIfam" id="TIGR00797">
    <property type="entry name" value="matE"/>
    <property type="match status" value="1"/>
</dbReference>
<evidence type="ECO:0000256" key="4">
    <source>
        <dbReference type="ARBA" id="ARBA00022475"/>
    </source>
</evidence>
<accession>A0ABQ3KD07</accession>